<keyword evidence="1" id="KW-0732">Signal</keyword>
<evidence type="ECO:0000313" key="4">
    <source>
        <dbReference type="Proteomes" id="UP000595349"/>
    </source>
</evidence>
<feature type="domain" description="D-alanyl-D-alanine carboxypeptidase-like core" evidence="2">
    <location>
        <begin position="40"/>
        <end position="148"/>
    </location>
</feature>
<dbReference type="GO" id="GO:0006508">
    <property type="term" value="P:proteolysis"/>
    <property type="evidence" value="ECO:0007669"/>
    <property type="project" value="InterPro"/>
</dbReference>
<name>A0A7T6ZCF5_9BACI</name>
<dbReference type="InterPro" id="IPR052179">
    <property type="entry name" value="DD-CPase-like"/>
</dbReference>
<sequence length="179" mass="20338">MKSLFFFMCLFAIFSTVLLFDFEQDHEQQAMAEDVISSDEELHPYVKEQKETLIEQAENVGINVVITEGYRSHERQDDLYAQGRTESGDIVTNAAAGESYHNYGLAIDFAIENGDGEIIWDIEYDGSGSGEPDWLEVAEIGEALGFEWGGHWNDYPHLQMDFGLSIEELQEAKQQLENE</sequence>
<protein>
    <submittedName>
        <fullName evidence="3">M15 family metallopeptidase</fullName>
    </submittedName>
</protein>
<dbReference type="AlphaFoldDB" id="A0A7T6ZCF5"/>
<dbReference type="KEGG" id="scib:HUG20_13685"/>
<dbReference type="CDD" id="cd14845">
    <property type="entry name" value="L-Ala-D-Glu_peptidase_like"/>
    <property type="match status" value="1"/>
</dbReference>
<gene>
    <name evidence="3" type="ORF">HUG20_13685</name>
</gene>
<dbReference type="Proteomes" id="UP000595349">
    <property type="component" value="Chromosome"/>
</dbReference>
<dbReference type="InterPro" id="IPR003709">
    <property type="entry name" value="VanY-like_core_dom"/>
</dbReference>
<dbReference type="PANTHER" id="PTHR34385:SF1">
    <property type="entry name" value="PEPTIDOGLYCAN L-ALANYL-D-GLUTAMATE ENDOPEPTIDASE CWLK"/>
    <property type="match status" value="1"/>
</dbReference>
<reference evidence="3 4" key="1">
    <citation type="submission" date="2020-06" db="EMBL/GenBank/DDBJ databases">
        <title>Genomic analysis of Salicibibacter sp. NKC21-4.</title>
        <authorList>
            <person name="Oh Y.J."/>
        </authorList>
    </citation>
    <scope>NUCLEOTIDE SEQUENCE [LARGE SCALE GENOMIC DNA]</scope>
    <source>
        <strain evidence="3 4">NKC21-4</strain>
    </source>
</reference>
<dbReference type="GO" id="GO:0008233">
    <property type="term" value="F:peptidase activity"/>
    <property type="evidence" value="ECO:0007669"/>
    <property type="project" value="InterPro"/>
</dbReference>
<dbReference type="Pfam" id="PF02557">
    <property type="entry name" value="VanY"/>
    <property type="match status" value="1"/>
</dbReference>
<dbReference type="RefSeq" id="WP_200085207.1">
    <property type="nucleotide sequence ID" value="NZ_CP054706.1"/>
</dbReference>
<dbReference type="EMBL" id="CP054706">
    <property type="protein sequence ID" value="QQK80841.1"/>
    <property type="molecule type" value="Genomic_DNA"/>
</dbReference>
<dbReference type="PANTHER" id="PTHR34385">
    <property type="entry name" value="D-ALANYL-D-ALANINE CARBOXYPEPTIDASE"/>
    <property type="match status" value="1"/>
</dbReference>
<keyword evidence="4" id="KW-1185">Reference proteome</keyword>
<organism evidence="3 4">
    <name type="scientific">Salicibibacter cibi</name>
    <dbReference type="NCBI Taxonomy" id="2743001"/>
    <lineage>
        <taxon>Bacteria</taxon>
        <taxon>Bacillati</taxon>
        <taxon>Bacillota</taxon>
        <taxon>Bacilli</taxon>
        <taxon>Bacillales</taxon>
        <taxon>Bacillaceae</taxon>
        <taxon>Salicibibacter</taxon>
    </lineage>
</organism>
<dbReference type="SUPFAM" id="SSF55166">
    <property type="entry name" value="Hedgehog/DD-peptidase"/>
    <property type="match status" value="1"/>
</dbReference>
<proteinExistence type="predicted"/>
<feature type="chain" id="PRO_5039707705" evidence="1">
    <location>
        <begin position="20"/>
        <end position="179"/>
    </location>
</feature>
<feature type="signal peptide" evidence="1">
    <location>
        <begin position="1"/>
        <end position="19"/>
    </location>
</feature>
<evidence type="ECO:0000259" key="2">
    <source>
        <dbReference type="Pfam" id="PF02557"/>
    </source>
</evidence>
<dbReference type="Gene3D" id="3.30.1380.10">
    <property type="match status" value="1"/>
</dbReference>
<dbReference type="InterPro" id="IPR009045">
    <property type="entry name" value="Zn_M74/Hedgehog-like"/>
</dbReference>
<evidence type="ECO:0000256" key="1">
    <source>
        <dbReference type="SAM" id="SignalP"/>
    </source>
</evidence>
<accession>A0A7T6ZCF5</accession>
<evidence type="ECO:0000313" key="3">
    <source>
        <dbReference type="EMBL" id="QQK80841.1"/>
    </source>
</evidence>